<dbReference type="SMART" id="SM00530">
    <property type="entry name" value="HTH_XRE"/>
    <property type="match status" value="1"/>
</dbReference>
<accession>A0A7D5NAM0</accession>
<accession>A0A080M1J6</accession>
<dbReference type="EMBL" id="CP058708">
    <property type="protein sequence ID" value="QLH49133.1"/>
    <property type="molecule type" value="Genomic_DNA"/>
</dbReference>
<evidence type="ECO:0000313" key="4">
    <source>
        <dbReference type="EMBL" id="QLH49133.1"/>
    </source>
</evidence>
<gene>
    <name evidence="3" type="ORF">AW06_003879</name>
    <name evidence="4" type="ORF">HWD57_04565</name>
</gene>
<name>A0A080M1J6_9PROT</name>
<dbReference type="AlphaFoldDB" id="A0A080M1J6"/>
<dbReference type="SUPFAM" id="SSF47413">
    <property type="entry name" value="lambda repressor-like DNA-binding domains"/>
    <property type="match status" value="1"/>
</dbReference>
<keyword evidence="5" id="KW-1185">Reference proteome</keyword>
<proteinExistence type="predicted"/>
<evidence type="ECO:0000313" key="6">
    <source>
        <dbReference type="Proteomes" id="UP000509684"/>
    </source>
</evidence>
<dbReference type="CDD" id="cd00093">
    <property type="entry name" value="HTH_XRE"/>
    <property type="match status" value="1"/>
</dbReference>
<evidence type="ECO:0000256" key="1">
    <source>
        <dbReference type="SAM" id="MobiDB-lite"/>
    </source>
</evidence>
<dbReference type="Pfam" id="PF13560">
    <property type="entry name" value="HTH_31"/>
    <property type="match status" value="1"/>
</dbReference>
<dbReference type="Proteomes" id="UP000509684">
    <property type="component" value="Chromosome"/>
</dbReference>
<evidence type="ECO:0000313" key="3">
    <source>
        <dbReference type="EMBL" id="KFB75108.1"/>
    </source>
</evidence>
<organism evidence="3 5">
    <name type="scientific">Candidatus Accumulibacter cognatus</name>
    <dbReference type="NCBI Taxonomy" id="2954383"/>
    <lineage>
        <taxon>Bacteria</taxon>
        <taxon>Pseudomonadati</taxon>
        <taxon>Pseudomonadota</taxon>
        <taxon>Betaproteobacteria</taxon>
        <taxon>Candidatus Accumulibacter</taxon>
    </lineage>
</organism>
<reference evidence="4" key="3">
    <citation type="submission" date="2020-06" db="EMBL/GenBank/DDBJ databases">
        <authorList>
            <person name="Arumugam K."/>
            <person name="Besarab I."/>
            <person name="Haryono M."/>
            <person name="Bagci C."/>
            <person name="Beier S."/>
            <person name="Buchfink B."/>
            <person name="Gorska A."/>
            <person name="Qiu G."/>
            <person name="Huson D.H."/>
            <person name="Williams R.B."/>
        </authorList>
    </citation>
    <scope>NUCLEOTIDE SEQUENCE</scope>
    <source>
        <strain evidence="4">SSA1</strain>
    </source>
</reference>
<dbReference type="Proteomes" id="UP000021315">
    <property type="component" value="Unassembled WGS sequence"/>
</dbReference>
<dbReference type="Gene3D" id="1.10.260.40">
    <property type="entry name" value="lambda repressor-like DNA-binding domains"/>
    <property type="match status" value="1"/>
</dbReference>
<sequence>MTTPPSSSEKRRPAVAKRIGRKLDARVKPDTASSAEPGLVDQVRAMAGRLLDISAATGVAGRALQTAGKVSRALQDGHPIDAASEVVRAVLPGMAETTAWVKTGAAIRAMREAAGLTIAEVGAAIDLKDPSLIEAIENGRIALSFELILRLAAVFGRNDPVGFVMRFTRTTNPELWKSLEELGIGKLVLQTVREHQFVNIYRSNDAARTLSDQEFAEILSFTQAAFEMAMALRTRYQDRSSNAGSDRAE</sequence>
<reference evidence="4 6" key="2">
    <citation type="journal article" date="2019" name="Microbiome">
        <title>Annotated bacterial chromosomes from frame-shift-corrected long-read metagenomic data.</title>
        <authorList>
            <person name="Arumugam K."/>
            <person name="Bagci C."/>
            <person name="Bessarab I."/>
            <person name="Beier S."/>
            <person name="Buchfink B."/>
            <person name="Gorska A."/>
            <person name="Qiu G."/>
            <person name="Huson D.H."/>
            <person name="Williams R.B.H."/>
        </authorList>
    </citation>
    <scope>NUCLEOTIDE SEQUENCE [LARGE SCALE GENOMIC DNA]</scope>
    <source>
        <strain evidence="4">SSA1</strain>
    </source>
</reference>
<protein>
    <submittedName>
        <fullName evidence="4">Helix-turn-helix transcriptional regulator</fullName>
    </submittedName>
    <submittedName>
        <fullName evidence="3">Transcriptional regulator, y4mF family</fullName>
    </submittedName>
</protein>
<reference evidence="3 5" key="1">
    <citation type="submission" date="2014-02" db="EMBL/GenBank/DDBJ databases">
        <title>Expanding our view of genomic diversity in Candidatus Accumulibacter clades.</title>
        <authorList>
            <person name="Skennerton C.T."/>
            <person name="Barr J.J."/>
            <person name="Slater F.R."/>
            <person name="Bond P.L."/>
            <person name="Tyson G.W."/>
        </authorList>
    </citation>
    <scope>NUCLEOTIDE SEQUENCE [LARGE SCALE GENOMIC DNA]</scope>
    <source>
        <strain evidence="5">SK-02</strain>
    </source>
</reference>
<dbReference type="RefSeq" id="WP_138679173.1">
    <property type="nucleotide sequence ID" value="NZ_JDST02000106.1"/>
</dbReference>
<dbReference type="KEGG" id="acog:HWD57_04565"/>
<dbReference type="STRING" id="1453999.AW06_003879"/>
<evidence type="ECO:0000259" key="2">
    <source>
        <dbReference type="PROSITE" id="PS50943"/>
    </source>
</evidence>
<dbReference type="PROSITE" id="PS50943">
    <property type="entry name" value="HTH_CROC1"/>
    <property type="match status" value="1"/>
</dbReference>
<dbReference type="EMBL" id="JDST02000106">
    <property type="protein sequence ID" value="KFB75108.1"/>
    <property type="molecule type" value="Genomic_DNA"/>
</dbReference>
<dbReference type="InterPro" id="IPR001387">
    <property type="entry name" value="Cro/C1-type_HTH"/>
</dbReference>
<feature type="domain" description="HTH cro/C1-type" evidence="2">
    <location>
        <begin position="107"/>
        <end position="163"/>
    </location>
</feature>
<dbReference type="GO" id="GO:0003677">
    <property type="term" value="F:DNA binding"/>
    <property type="evidence" value="ECO:0007669"/>
    <property type="project" value="InterPro"/>
</dbReference>
<dbReference type="InterPro" id="IPR010982">
    <property type="entry name" value="Lambda_DNA-bd_dom_sf"/>
</dbReference>
<feature type="region of interest" description="Disordered" evidence="1">
    <location>
        <begin position="1"/>
        <end position="35"/>
    </location>
</feature>
<evidence type="ECO:0000313" key="5">
    <source>
        <dbReference type="Proteomes" id="UP000021315"/>
    </source>
</evidence>